<evidence type="ECO:0000256" key="2">
    <source>
        <dbReference type="SAM" id="Phobius"/>
    </source>
</evidence>
<feature type="transmembrane region" description="Helical" evidence="2">
    <location>
        <begin position="260"/>
        <end position="280"/>
    </location>
</feature>
<keyword evidence="2" id="KW-0812">Transmembrane</keyword>
<proteinExistence type="predicted"/>
<feature type="region of interest" description="Disordered" evidence="1">
    <location>
        <begin position="829"/>
        <end position="852"/>
    </location>
</feature>
<feature type="transmembrane region" description="Helical" evidence="2">
    <location>
        <begin position="133"/>
        <end position="155"/>
    </location>
</feature>
<evidence type="ECO:0000256" key="1">
    <source>
        <dbReference type="SAM" id="MobiDB-lite"/>
    </source>
</evidence>
<keyword evidence="2" id="KW-0472">Membrane</keyword>
<dbReference type="OrthoDB" id="2798795at2759"/>
<dbReference type="Proteomes" id="UP000703269">
    <property type="component" value="Unassembled WGS sequence"/>
</dbReference>
<feature type="compositionally biased region" description="Basic residues" evidence="1">
    <location>
        <begin position="8"/>
        <end position="17"/>
    </location>
</feature>
<sequence>MSSSSKRFGMRYGRRRGMNPGTSLPDEKLPGWAGIEEHLMTHDIGEMEDYADDIDTLLVFAGLFSAILTAFLVGTYPMLQQSGGDTTNQLLALSVAMQFRAINSTISEGLSHTLSTLSSALSTPFTPTTAARWINALLFLSLVYGLAAALFSILAKQWIREYIKWNSPLAVPRENILVRQLRVEAWDAWQVRTVLASIPILLELAMILFLTGVIILLWTLDDTVARVVTLFISLFLGAFAAFTLMPIFSRRCPYRSPTAWACLYGAQFLFFPFLYCYHVMRNQWEATGVHRGFWRRCFTTATHAFRAGLYDDEMSWSVPPATWRNRDLDIPKCHAIVSDKRRIVEANDLLRAAQRELRFEATKNIPPRNIAAALITHISETSHLMRALAWVKQSSQTAQVNDFISQCTAGIHSTIPTFEDAHWVDSIRIVTDWCISWSIENDCPAKPHNALLPPPSAIVIQSLVRHDAGVSAPDADHLYVSFARHRASESKINQGSKIQALASIHTLTLHADCDYFSQRVQNADIGLAELCLARTRAMTTFGLLFRLPSPHEDTDTWPIFLAATGSQPSKLHAPVLSAISADILSLTLRHGRIQWDSKRKGITFEPLGNTVLSDYEEILWGLEISNINGSMTLQLYTFIEILIRWLEAFRNHDGPDVSPNIARILHKVIIAAEFISNCTSRDKRWNAISVDEEWIKQMRWFCEDMHHLVGLPSVLTRRLFHTFERAYHLDALIGDRPNLRRQLHYALTSAHRDGHCELPECPWTLHEQPQPLPPSDKCANVEQCHIFLPLPSETGRSELTWNNYMFHKRILPLAVQRIWGSLSQASRPNAAPAFSSDGNLDEKNTRRSDKSFVDNPALDTFIGLNVLTAPPFLPTPASEGSSRYGYLRSQQWDAAVSTGSLSPRELPGQLESQNYTEEEQSVGVMLSEVCRDSLQRDTMLADNADVPNANGGERYRMEHSQRSYYASLPRAASLFQQPTNDHEQAIGEFEMIWRGQGGDKGDA</sequence>
<feature type="region of interest" description="Disordered" evidence="1">
    <location>
        <begin position="1"/>
        <end position="27"/>
    </location>
</feature>
<accession>A0A9P3LEI3</accession>
<dbReference type="AlphaFoldDB" id="A0A9P3LEI3"/>
<organism evidence="4 5">
    <name type="scientific">Phanerochaete sordida</name>
    <dbReference type="NCBI Taxonomy" id="48140"/>
    <lineage>
        <taxon>Eukaryota</taxon>
        <taxon>Fungi</taxon>
        <taxon>Dikarya</taxon>
        <taxon>Basidiomycota</taxon>
        <taxon>Agaricomycotina</taxon>
        <taxon>Agaricomycetes</taxon>
        <taxon>Polyporales</taxon>
        <taxon>Phanerochaetaceae</taxon>
        <taxon>Phanerochaete</taxon>
    </lineage>
</organism>
<dbReference type="Pfam" id="PF20153">
    <property type="entry name" value="DUF6535"/>
    <property type="match status" value="1"/>
</dbReference>
<evidence type="ECO:0000313" key="5">
    <source>
        <dbReference type="Proteomes" id="UP000703269"/>
    </source>
</evidence>
<dbReference type="EMBL" id="BPQB01000022">
    <property type="protein sequence ID" value="GJE91543.1"/>
    <property type="molecule type" value="Genomic_DNA"/>
</dbReference>
<dbReference type="InterPro" id="IPR045338">
    <property type="entry name" value="DUF6535"/>
</dbReference>
<reference evidence="4 5" key="1">
    <citation type="submission" date="2021-08" db="EMBL/GenBank/DDBJ databases">
        <title>Draft Genome Sequence of Phanerochaete sordida strain YK-624.</title>
        <authorList>
            <person name="Mori T."/>
            <person name="Dohra H."/>
            <person name="Suzuki T."/>
            <person name="Kawagishi H."/>
            <person name="Hirai H."/>
        </authorList>
    </citation>
    <scope>NUCLEOTIDE SEQUENCE [LARGE SCALE GENOMIC DNA]</scope>
    <source>
        <strain evidence="4 5">YK-624</strain>
    </source>
</reference>
<gene>
    <name evidence="4" type="ORF">PsYK624_076930</name>
</gene>
<feature type="compositionally biased region" description="Basic and acidic residues" evidence="1">
    <location>
        <begin position="840"/>
        <end position="852"/>
    </location>
</feature>
<comment type="caution">
    <text evidence="4">The sequence shown here is derived from an EMBL/GenBank/DDBJ whole genome shotgun (WGS) entry which is preliminary data.</text>
</comment>
<evidence type="ECO:0000259" key="3">
    <source>
        <dbReference type="Pfam" id="PF20153"/>
    </source>
</evidence>
<keyword evidence="2" id="KW-1133">Transmembrane helix</keyword>
<feature type="transmembrane region" description="Helical" evidence="2">
    <location>
        <begin position="57"/>
        <end position="79"/>
    </location>
</feature>
<feature type="transmembrane region" description="Helical" evidence="2">
    <location>
        <begin position="200"/>
        <end position="218"/>
    </location>
</feature>
<protein>
    <recommendedName>
        <fullName evidence="3">DUF6535 domain-containing protein</fullName>
    </recommendedName>
</protein>
<evidence type="ECO:0000313" key="4">
    <source>
        <dbReference type="EMBL" id="GJE91543.1"/>
    </source>
</evidence>
<feature type="transmembrane region" description="Helical" evidence="2">
    <location>
        <begin position="224"/>
        <end position="248"/>
    </location>
</feature>
<feature type="domain" description="DUF6535" evidence="3">
    <location>
        <begin position="32"/>
        <end position="219"/>
    </location>
</feature>
<keyword evidence="5" id="KW-1185">Reference proteome</keyword>
<name>A0A9P3LEI3_9APHY</name>